<evidence type="ECO:0000256" key="16">
    <source>
        <dbReference type="ARBA" id="ARBA00052459"/>
    </source>
</evidence>
<keyword evidence="11 17" id="KW-0496">Mitochondrion</keyword>
<dbReference type="AlphaFoldDB" id="A0A1Y1X5F1"/>
<sequence length="236" mass="26749">MNLQDIIDAFSTVNFTSSSFIYAASSIIFNPLFWNIVARNEYKRKTLTKLVGTPRDGCYYLAGIIFMLGILRDLLFYYVVSEDVTCPFLDNLGVKLLGYACIGIGGVLVYCSMYKLGICGTYLGDYFGIYMDEKITSFPFNVCDNPMYNGSTLNFLGTALTNKSFSGIVLSALVYVVYQIALLYEGPFTQMIYANKEKEEKEKRDKKVEDKKDKAIEDKKDKKVEAKDKKKSKKIN</sequence>
<evidence type="ECO:0000256" key="8">
    <source>
        <dbReference type="ARBA" id="ARBA00022824"/>
    </source>
</evidence>
<comment type="similarity">
    <text evidence="17">Belongs to the class VI-like SAM-binding methyltransferase superfamily. PEMT/PEM2 methyltransferase family.</text>
</comment>
<dbReference type="PANTHER" id="PTHR15458">
    <property type="entry name" value="PHOSPHATIDYLETHANOLAMINE N-METHYLTRANSFERASE"/>
    <property type="match status" value="1"/>
</dbReference>
<evidence type="ECO:0000256" key="14">
    <source>
        <dbReference type="ARBA" id="ARBA00023264"/>
    </source>
</evidence>
<keyword evidence="14 17" id="KW-1208">Phospholipid metabolism</keyword>
<evidence type="ECO:0000256" key="2">
    <source>
        <dbReference type="ARBA" id="ARBA00005189"/>
    </source>
</evidence>
<feature type="coiled-coil region" evidence="18">
    <location>
        <begin position="194"/>
        <end position="236"/>
    </location>
</feature>
<evidence type="ECO:0000313" key="21">
    <source>
        <dbReference type="Proteomes" id="UP000193944"/>
    </source>
</evidence>
<dbReference type="STRING" id="1754192.A0A1Y1X5F1"/>
<dbReference type="OrthoDB" id="8300106at2759"/>
<feature type="topological domain" description="Lumenal" evidence="17">
    <location>
        <begin position="1"/>
        <end position="17"/>
    </location>
</feature>
<evidence type="ECO:0000256" key="3">
    <source>
        <dbReference type="ARBA" id="ARBA00022516"/>
    </source>
</evidence>
<evidence type="ECO:0000256" key="5">
    <source>
        <dbReference type="ARBA" id="ARBA00022679"/>
    </source>
</evidence>
<dbReference type="HAMAP" id="MF_03216">
    <property type="entry name" value="PLMT"/>
    <property type="match status" value="1"/>
</dbReference>
<proteinExistence type="inferred from homology"/>
<reference evidence="20 21" key="1">
    <citation type="submission" date="2016-08" db="EMBL/GenBank/DDBJ databases">
        <title>A Parts List for Fungal Cellulosomes Revealed by Comparative Genomics.</title>
        <authorList>
            <consortium name="DOE Joint Genome Institute"/>
            <person name="Haitjema C.H."/>
            <person name="Gilmore S.P."/>
            <person name="Henske J.K."/>
            <person name="Solomon K.V."/>
            <person name="De Groot R."/>
            <person name="Kuo A."/>
            <person name="Mondo S.J."/>
            <person name="Salamov A.A."/>
            <person name="Labutti K."/>
            <person name="Zhao Z."/>
            <person name="Chiniquy J."/>
            <person name="Barry K."/>
            <person name="Brewer H.M."/>
            <person name="Purvine S.O."/>
            <person name="Wright A.T."/>
            <person name="Boxma B."/>
            <person name="Van Alen T."/>
            <person name="Hackstein J.H."/>
            <person name="Baker S.E."/>
            <person name="Grigoriev I.V."/>
            <person name="O'Malley M.A."/>
        </authorList>
    </citation>
    <scope>NUCLEOTIDE SEQUENCE [LARGE SCALE GENOMIC DNA]</scope>
    <source>
        <strain evidence="20 21">S4</strain>
    </source>
</reference>
<comment type="caution">
    <text evidence="20">The sequence shown here is derived from an EMBL/GenBank/DDBJ whole genome shotgun (WGS) entry which is preliminary data.</text>
</comment>
<dbReference type="UniPathway" id="UPA00753"/>
<keyword evidence="12 17" id="KW-0472">Membrane</keyword>
<keyword evidence="3 17" id="KW-0444">Lipid biosynthesis</keyword>
<feature type="topological domain" description="Lumenal" evidence="17">
    <location>
        <begin position="39"/>
        <end position="50"/>
    </location>
</feature>
<dbReference type="PROSITE" id="PS51599">
    <property type="entry name" value="SAM_PEMT_PEM2"/>
    <property type="match status" value="1"/>
</dbReference>
<feature type="intramembrane region" description="Helical" evidence="17">
    <location>
        <begin position="18"/>
        <end position="38"/>
    </location>
</feature>
<evidence type="ECO:0000256" key="4">
    <source>
        <dbReference type="ARBA" id="ARBA00022603"/>
    </source>
</evidence>
<dbReference type="GO" id="GO:0006656">
    <property type="term" value="P:phosphatidylcholine biosynthetic process"/>
    <property type="evidence" value="ECO:0007669"/>
    <property type="project" value="UniProtKB-UniRule"/>
</dbReference>
<keyword evidence="10 17" id="KW-0443">Lipid metabolism</keyword>
<dbReference type="PANTHER" id="PTHR15458:SF5">
    <property type="entry name" value="PHOSPHATIDYLETHANOLAMINE N-METHYLTRANSFERASE"/>
    <property type="match status" value="1"/>
</dbReference>
<protein>
    <recommendedName>
        <fullName evidence="17">Phosphatidyl-N-methylethanolamine N-methyltransferase</fullName>
        <ecNumber evidence="17">2.1.1.71</ecNumber>
    </recommendedName>
    <alternativeName>
        <fullName evidence="17">Phospholipid methyltransferase</fullName>
        <shortName evidence="17">PLMT</shortName>
    </alternativeName>
</protein>
<comment type="catalytic activity">
    <reaction evidence="15">
        <text>a 1,2-diacyl-sn-glycero-3-phospho-N,N-dimethylethanolamine + S-adenosyl-L-methionine = a 1,2-diacyl-sn-glycero-3-phosphocholine + S-adenosyl-L-homocysteine + H(+)</text>
        <dbReference type="Rhea" id="RHEA:32739"/>
        <dbReference type="ChEBI" id="CHEBI:15378"/>
        <dbReference type="ChEBI" id="CHEBI:57643"/>
        <dbReference type="ChEBI" id="CHEBI:57856"/>
        <dbReference type="ChEBI" id="CHEBI:59789"/>
        <dbReference type="ChEBI" id="CHEBI:64572"/>
        <dbReference type="EC" id="2.1.1.71"/>
    </reaction>
</comment>
<keyword evidence="5 17" id="KW-0808">Transferase</keyword>
<evidence type="ECO:0000256" key="15">
    <source>
        <dbReference type="ARBA" id="ARBA00051252"/>
    </source>
</evidence>
<evidence type="ECO:0000256" key="11">
    <source>
        <dbReference type="ARBA" id="ARBA00023128"/>
    </source>
</evidence>
<dbReference type="FunFam" id="1.20.120.1630:FF:000005">
    <property type="entry name" value="Phosphatidylethanolamine N-methyltransferase"/>
    <property type="match status" value="1"/>
</dbReference>
<evidence type="ECO:0000313" key="20">
    <source>
        <dbReference type="EMBL" id="ORX80932.1"/>
    </source>
</evidence>
<keyword evidence="7 17" id="KW-0812">Transmembrane</keyword>
<evidence type="ECO:0000256" key="7">
    <source>
        <dbReference type="ARBA" id="ARBA00022692"/>
    </source>
</evidence>
<feature type="binding site" evidence="17">
    <location>
        <begin position="103"/>
        <end position="105"/>
    </location>
    <ligand>
        <name>S-adenosyl-L-methionine</name>
        <dbReference type="ChEBI" id="CHEBI:59789"/>
    </ligand>
</feature>
<dbReference type="Pfam" id="PF04191">
    <property type="entry name" value="PEMT"/>
    <property type="match status" value="1"/>
</dbReference>
<keyword evidence="9 17" id="KW-1133">Transmembrane helix</keyword>
<evidence type="ECO:0000256" key="13">
    <source>
        <dbReference type="ARBA" id="ARBA00023209"/>
    </source>
</evidence>
<comment type="pathway">
    <text evidence="2">Lipid metabolism.</text>
</comment>
<keyword evidence="8 17" id="KW-0256">Endoplasmic reticulum</keyword>
<keyword evidence="4 17" id="KW-0489">Methyltransferase</keyword>
<feature type="transmembrane region" description="Helical" evidence="19">
    <location>
        <begin position="165"/>
        <end position="184"/>
    </location>
</feature>
<organism evidence="20 21">
    <name type="scientific">Anaeromyces robustus</name>
    <dbReference type="NCBI Taxonomy" id="1754192"/>
    <lineage>
        <taxon>Eukaryota</taxon>
        <taxon>Fungi</taxon>
        <taxon>Fungi incertae sedis</taxon>
        <taxon>Chytridiomycota</taxon>
        <taxon>Chytridiomycota incertae sedis</taxon>
        <taxon>Neocallimastigomycetes</taxon>
        <taxon>Neocallimastigales</taxon>
        <taxon>Neocallimastigaceae</taxon>
        <taxon>Anaeromyces</taxon>
    </lineage>
</organism>
<evidence type="ECO:0000256" key="6">
    <source>
        <dbReference type="ARBA" id="ARBA00022691"/>
    </source>
</evidence>
<feature type="binding site" evidence="17">
    <location>
        <begin position="185"/>
        <end position="186"/>
    </location>
    <ligand>
        <name>S-adenosyl-L-methionine</name>
        <dbReference type="ChEBI" id="CHEBI:59789"/>
    </ligand>
</feature>
<comment type="pathway">
    <text evidence="1 17">Phospholipid metabolism; phosphatidylcholine biosynthesis.</text>
</comment>
<dbReference type="Gene3D" id="1.20.120.1630">
    <property type="match status" value="1"/>
</dbReference>
<feature type="topological domain" description="Lumenal" evidence="17">
    <location>
        <begin position="120"/>
        <end position="162"/>
    </location>
</feature>
<evidence type="ECO:0000256" key="12">
    <source>
        <dbReference type="ARBA" id="ARBA00023136"/>
    </source>
</evidence>
<feature type="transmembrane region" description="Helical" evidence="19">
    <location>
        <begin position="58"/>
        <end position="80"/>
    </location>
</feature>
<dbReference type="GO" id="GO:0032259">
    <property type="term" value="P:methylation"/>
    <property type="evidence" value="ECO:0007669"/>
    <property type="project" value="UniProtKB-KW"/>
</dbReference>
<dbReference type="GO" id="GO:0005789">
    <property type="term" value="C:endoplasmic reticulum membrane"/>
    <property type="evidence" value="ECO:0007669"/>
    <property type="project" value="UniProtKB-SubCell"/>
</dbReference>
<evidence type="ECO:0000256" key="19">
    <source>
        <dbReference type="SAM" id="Phobius"/>
    </source>
</evidence>
<gene>
    <name evidence="20" type="ORF">BCR32DRAFT_233125</name>
</gene>
<feature type="transmembrane region" description="Helical" evidence="19">
    <location>
        <begin position="92"/>
        <end position="111"/>
    </location>
</feature>
<feature type="topological domain" description="Cytoplasmic" evidence="17">
    <location>
        <begin position="184"/>
        <end position="236"/>
    </location>
</feature>
<dbReference type="InterPro" id="IPR024960">
    <property type="entry name" value="PEMT/MFAP"/>
</dbReference>
<keyword evidence="13 17" id="KW-0594">Phospholipid biosynthesis</keyword>
<evidence type="ECO:0000256" key="17">
    <source>
        <dbReference type="HAMAP-Rule" id="MF_03216"/>
    </source>
</evidence>
<evidence type="ECO:0000256" key="9">
    <source>
        <dbReference type="ARBA" id="ARBA00022989"/>
    </source>
</evidence>
<reference evidence="20 21" key="2">
    <citation type="submission" date="2016-08" db="EMBL/GenBank/DDBJ databases">
        <title>Pervasive Adenine N6-methylation of Active Genes in Fungi.</title>
        <authorList>
            <consortium name="DOE Joint Genome Institute"/>
            <person name="Mondo S.J."/>
            <person name="Dannebaum R.O."/>
            <person name="Kuo R.C."/>
            <person name="Labutti K."/>
            <person name="Haridas S."/>
            <person name="Kuo A."/>
            <person name="Salamov A."/>
            <person name="Ahrendt S.R."/>
            <person name="Lipzen A."/>
            <person name="Sullivan W."/>
            <person name="Andreopoulos W.B."/>
            <person name="Clum A."/>
            <person name="Lindquist E."/>
            <person name="Daum C."/>
            <person name="Ramamoorthy G.K."/>
            <person name="Gryganskyi A."/>
            <person name="Culley D."/>
            <person name="Magnuson J.K."/>
            <person name="James T.Y."/>
            <person name="O'Malley M.A."/>
            <person name="Stajich J.E."/>
            <person name="Spatafora J.W."/>
            <person name="Visel A."/>
            <person name="Grigoriev I.V."/>
        </authorList>
    </citation>
    <scope>NUCLEOTIDE SEQUENCE [LARGE SCALE GENOMIC DNA]</scope>
    <source>
        <strain evidence="20 21">S4</strain>
    </source>
</reference>
<evidence type="ECO:0000256" key="1">
    <source>
        <dbReference type="ARBA" id="ARBA00004969"/>
    </source>
</evidence>
<name>A0A1Y1X5F1_9FUNG</name>
<comment type="function">
    <text evidence="17">Catalyzes the second two steps of the methylation pathway of phosphatidylcholine biosynthesis, the SAM-dependent methylation of phosphatidylmonomethylethanolamine (PMME) to phosphatidyldimethylethanolamine (PDME) and of PDME to phosphatidylcholine (PC).</text>
</comment>
<comment type="catalytic activity">
    <reaction evidence="16 17">
        <text>a 1,2-diacyl-sn-glycero-3-phospho-N-methylethanolamine + S-adenosyl-L-methionine = a 1,2-diacyl-sn-glycero-3-phospho-N,N-dimethylethanolamine + S-adenosyl-L-homocysteine + H(+)</text>
        <dbReference type="Rhea" id="RHEA:32735"/>
        <dbReference type="ChEBI" id="CHEBI:15378"/>
        <dbReference type="ChEBI" id="CHEBI:57856"/>
        <dbReference type="ChEBI" id="CHEBI:59789"/>
        <dbReference type="ChEBI" id="CHEBI:64572"/>
        <dbReference type="ChEBI" id="CHEBI:64573"/>
        <dbReference type="EC" id="2.1.1.71"/>
    </reaction>
</comment>
<feature type="topological domain" description="Cytoplasmic" evidence="17">
    <location>
        <begin position="72"/>
        <end position="98"/>
    </location>
</feature>
<feature type="transmembrane region" description="Helical" evidence="19">
    <location>
        <begin position="20"/>
        <end position="37"/>
    </location>
</feature>
<dbReference type="PIRSF" id="PIRSF005444">
    <property type="entry name" value="PEMT"/>
    <property type="match status" value="1"/>
</dbReference>
<comment type="subcellular location">
    <subcellularLocation>
        <location evidence="17">Endoplasmic reticulum membrane</location>
        <topology evidence="17">Multi-pass membrane protein</topology>
    </subcellularLocation>
    <subcellularLocation>
        <location evidence="17">Mitochondrion membrane</location>
        <topology evidence="17">Multi-pass membrane protein</topology>
    </subcellularLocation>
</comment>
<dbReference type="GO" id="GO:0031966">
    <property type="term" value="C:mitochondrial membrane"/>
    <property type="evidence" value="ECO:0007669"/>
    <property type="project" value="UniProtKB-SubCell"/>
</dbReference>
<evidence type="ECO:0000256" key="18">
    <source>
        <dbReference type="SAM" id="Coils"/>
    </source>
</evidence>
<dbReference type="GO" id="GO:0000773">
    <property type="term" value="F:phosphatidyl-N-methylethanolamine N-methyltransferase activity"/>
    <property type="evidence" value="ECO:0007669"/>
    <property type="project" value="UniProtKB-UniRule"/>
</dbReference>
<dbReference type="EC" id="2.1.1.71" evidence="17"/>
<accession>A0A1Y1X5F1</accession>
<evidence type="ECO:0000256" key="10">
    <source>
        <dbReference type="ARBA" id="ARBA00023098"/>
    </source>
</evidence>
<keyword evidence="18" id="KW-0175">Coiled coil</keyword>
<keyword evidence="21" id="KW-1185">Reference proteome</keyword>
<dbReference type="EMBL" id="MCFG01000131">
    <property type="protein sequence ID" value="ORX80932.1"/>
    <property type="molecule type" value="Genomic_DNA"/>
</dbReference>
<dbReference type="InterPro" id="IPR007318">
    <property type="entry name" value="Phopholipid_MeTrfase"/>
</dbReference>
<keyword evidence="6 17" id="KW-0949">S-adenosyl-L-methionine</keyword>
<dbReference type="Proteomes" id="UP000193944">
    <property type="component" value="Unassembled WGS sequence"/>
</dbReference>